<evidence type="ECO:0000313" key="7">
    <source>
        <dbReference type="Proteomes" id="UP000183107"/>
    </source>
</evidence>
<comment type="subunit">
    <text evidence="4">Part of the Bam complex.</text>
</comment>
<dbReference type="SMART" id="SM00564">
    <property type="entry name" value="PQQ"/>
    <property type="match status" value="4"/>
</dbReference>
<dbReference type="InterPro" id="IPR015943">
    <property type="entry name" value="WD40/YVTN_repeat-like_dom_sf"/>
</dbReference>
<dbReference type="SUPFAM" id="SSF50998">
    <property type="entry name" value="Quinoprotein alcohol dehydrogenase-like"/>
    <property type="match status" value="1"/>
</dbReference>
<dbReference type="Pfam" id="PF13360">
    <property type="entry name" value="PQQ_2"/>
    <property type="match status" value="1"/>
</dbReference>
<proteinExistence type="inferred from homology"/>
<keyword evidence="1 4" id="KW-0732">Signal</keyword>
<reference evidence="7" key="1">
    <citation type="submission" date="2016-10" db="EMBL/GenBank/DDBJ databases">
        <authorList>
            <person name="Varghese N."/>
        </authorList>
    </citation>
    <scope>NUCLEOTIDE SEQUENCE [LARGE SCALE GENOMIC DNA]</scope>
    <source>
        <strain evidence="7">Nsp8</strain>
    </source>
</reference>
<sequence>MGSIRRYILLLMSSLILSGCAGAIEMVRDLARDLSDIDVSGITDLFGGGVELSEEQIAQLAVIPETRLLWQNGVEEGEAAIFVPVLGSDAVYATGADGRLVRFDPVSGKAFGVIDTKHRLSGGIGRGDGMLLVGTFKGEVLAFEEKSGNPLWTALVSSEVLSPPQASNGMVVVRTGDGRIFCLDAATGKRKWIYQGATPSLTVRSFASVLIANDIIYAGFAGGKLIAINLLTGKVAWEAVVARPRGATELERIADITSLPVMDEQQVCAVAYQGRVACFEIATGNQIWTRDVSSNAGLAMDDHYLYVSENQGAIVAYDKKDGTNIWKQDLLNGLKLSPPLVQDARVAVGDSQGYVNVIRNDNGAIIARSLTDESAIITRPVPLPNGFMVQTRKGGVYAFGI</sequence>
<evidence type="ECO:0000256" key="4">
    <source>
        <dbReference type="HAMAP-Rule" id="MF_00923"/>
    </source>
</evidence>
<gene>
    <name evidence="4" type="primary">bamB</name>
    <name evidence="6" type="ORF">SAMN05216386_2845</name>
</gene>
<keyword evidence="2 4" id="KW-0472">Membrane</keyword>
<name>A0A1I5F216_9PROT</name>
<dbReference type="InterPro" id="IPR018391">
    <property type="entry name" value="PQQ_b-propeller_rpt"/>
</dbReference>
<evidence type="ECO:0000256" key="2">
    <source>
        <dbReference type="ARBA" id="ARBA00023136"/>
    </source>
</evidence>
<accession>A0A1I5F216</accession>
<comment type="function">
    <text evidence="4">Part of the outer membrane protein assembly complex, which is involved in assembly and insertion of beta-barrel proteins into the outer membrane.</text>
</comment>
<comment type="subcellular location">
    <subcellularLocation>
        <location evidence="4">Cell outer membrane</location>
        <topology evidence="4">Lipid-anchor</topology>
    </subcellularLocation>
</comment>
<dbReference type="HAMAP" id="MF_00923">
    <property type="entry name" value="OM_assembly_BamB"/>
    <property type="match status" value="1"/>
</dbReference>
<protein>
    <recommendedName>
        <fullName evidence="4">Outer membrane protein assembly factor BamB</fullName>
    </recommendedName>
</protein>
<dbReference type="PROSITE" id="PS51257">
    <property type="entry name" value="PROKAR_LIPOPROTEIN"/>
    <property type="match status" value="1"/>
</dbReference>
<evidence type="ECO:0000256" key="1">
    <source>
        <dbReference type="ARBA" id="ARBA00022729"/>
    </source>
</evidence>
<dbReference type="PANTHER" id="PTHR34512:SF30">
    <property type="entry name" value="OUTER MEMBRANE PROTEIN ASSEMBLY FACTOR BAMB"/>
    <property type="match status" value="1"/>
</dbReference>
<dbReference type="Gene3D" id="2.130.10.10">
    <property type="entry name" value="YVTN repeat-like/Quinoprotein amine dehydrogenase"/>
    <property type="match status" value="1"/>
</dbReference>
<keyword evidence="7" id="KW-1185">Reference proteome</keyword>
<dbReference type="GO" id="GO:0043165">
    <property type="term" value="P:Gram-negative-bacterium-type cell outer membrane assembly"/>
    <property type="evidence" value="ECO:0007669"/>
    <property type="project" value="UniProtKB-UniRule"/>
</dbReference>
<comment type="similarity">
    <text evidence="4">Belongs to the BamB family.</text>
</comment>
<evidence type="ECO:0000259" key="5">
    <source>
        <dbReference type="Pfam" id="PF13360"/>
    </source>
</evidence>
<dbReference type="InterPro" id="IPR011047">
    <property type="entry name" value="Quinoprotein_ADH-like_sf"/>
</dbReference>
<dbReference type="NCBIfam" id="TIGR03300">
    <property type="entry name" value="assembly_YfgL"/>
    <property type="match status" value="1"/>
</dbReference>
<dbReference type="PANTHER" id="PTHR34512">
    <property type="entry name" value="CELL SURFACE PROTEIN"/>
    <property type="match status" value="1"/>
</dbReference>
<dbReference type="Proteomes" id="UP000183107">
    <property type="component" value="Unassembled WGS sequence"/>
</dbReference>
<dbReference type="InterPro" id="IPR002372">
    <property type="entry name" value="PQQ_rpt_dom"/>
</dbReference>
<dbReference type="InterPro" id="IPR017687">
    <property type="entry name" value="BamB"/>
</dbReference>
<evidence type="ECO:0000313" key="6">
    <source>
        <dbReference type="EMBL" id="SFO17785.1"/>
    </source>
</evidence>
<dbReference type="EMBL" id="FOVJ01000010">
    <property type="protein sequence ID" value="SFO17785.1"/>
    <property type="molecule type" value="Genomic_DNA"/>
</dbReference>
<keyword evidence="4" id="KW-0564">Palmitate</keyword>
<keyword evidence="3 4" id="KW-0998">Cell outer membrane</keyword>
<dbReference type="AlphaFoldDB" id="A0A1I5F216"/>
<organism evidence="6 7">
    <name type="scientific">Nitrosospira briensis</name>
    <dbReference type="NCBI Taxonomy" id="35799"/>
    <lineage>
        <taxon>Bacteria</taxon>
        <taxon>Pseudomonadati</taxon>
        <taxon>Pseudomonadota</taxon>
        <taxon>Betaproteobacteria</taxon>
        <taxon>Nitrosomonadales</taxon>
        <taxon>Nitrosomonadaceae</taxon>
        <taxon>Nitrosospira</taxon>
    </lineage>
</organism>
<keyword evidence="4" id="KW-0449">Lipoprotein</keyword>
<evidence type="ECO:0000256" key="3">
    <source>
        <dbReference type="ARBA" id="ARBA00023237"/>
    </source>
</evidence>
<dbReference type="RefSeq" id="WP_074798550.1">
    <property type="nucleotide sequence ID" value="NZ_FOVJ01000010.1"/>
</dbReference>
<feature type="domain" description="Pyrrolo-quinoline quinone repeat" evidence="5">
    <location>
        <begin position="97"/>
        <end position="328"/>
    </location>
</feature>
<dbReference type="GO" id="GO:0051205">
    <property type="term" value="P:protein insertion into membrane"/>
    <property type="evidence" value="ECO:0007669"/>
    <property type="project" value="UniProtKB-UniRule"/>
</dbReference>
<dbReference type="GO" id="GO:0009279">
    <property type="term" value="C:cell outer membrane"/>
    <property type="evidence" value="ECO:0007669"/>
    <property type="project" value="UniProtKB-SubCell"/>
</dbReference>